<dbReference type="PANTHER" id="PTHR43686:SF1">
    <property type="entry name" value="AMINOTRAN_5 DOMAIN-CONTAINING PROTEIN"/>
    <property type="match status" value="1"/>
</dbReference>
<evidence type="ECO:0000313" key="19">
    <source>
        <dbReference type="EMBL" id="SQA60698.1"/>
    </source>
</evidence>
<keyword evidence="5 16" id="KW-0808">Transferase</keyword>
<dbReference type="EMBL" id="RBIZ01000003">
    <property type="protein sequence ID" value="RKR64709.1"/>
    <property type="molecule type" value="Genomic_DNA"/>
</dbReference>
<evidence type="ECO:0000256" key="2">
    <source>
        <dbReference type="ARBA" id="ARBA00022485"/>
    </source>
</evidence>
<dbReference type="PANTHER" id="PTHR43686">
    <property type="entry name" value="SULFURTRANSFERASE-RELATED"/>
    <property type="match status" value="1"/>
</dbReference>
<evidence type="ECO:0000256" key="5">
    <source>
        <dbReference type="ARBA" id="ARBA00022679"/>
    </source>
</evidence>
<gene>
    <name evidence="16 19" type="primary">ttcA</name>
    <name evidence="18" type="ORF">C7387_1413</name>
    <name evidence="19" type="ORF">NCTC11967_00820</name>
</gene>
<evidence type="ECO:0000256" key="8">
    <source>
        <dbReference type="ARBA" id="ARBA00022741"/>
    </source>
</evidence>
<feature type="domain" description="tRNA(Ile)-lysidine/2-thiocytidine synthase N-terminal" evidence="17">
    <location>
        <begin position="42"/>
        <end position="204"/>
    </location>
</feature>
<keyword evidence="3 16" id="KW-0963">Cytoplasm</keyword>
<keyword evidence="4 16" id="KW-0820">tRNA-binding</keyword>
<evidence type="ECO:0000313" key="18">
    <source>
        <dbReference type="EMBL" id="RKR64709.1"/>
    </source>
</evidence>
<evidence type="ECO:0000259" key="17">
    <source>
        <dbReference type="Pfam" id="PF01171"/>
    </source>
</evidence>
<dbReference type="GO" id="GO:0005737">
    <property type="term" value="C:cytoplasm"/>
    <property type="evidence" value="ECO:0007669"/>
    <property type="project" value="UniProtKB-SubCell"/>
</dbReference>
<dbReference type="InterPro" id="IPR012089">
    <property type="entry name" value="tRNA_Cyd_32_2_STrfase"/>
</dbReference>
<dbReference type="InterPro" id="IPR011063">
    <property type="entry name" value="TilS/TtcA_N"/>
</dbReference>
<evidence type="ECO:0000256" key="4">
    <source>
        <dbReference type="ARBA" id="ARBA00022555"/>
    </source>
</evidence>
<comment type="subunit">
    <text evidence="16">Homodimer.</text>
</comment>
<keyword evidence="9 16" id="KW-0067">ATP-binding</keyword>
<dbReference type="Proteomes" id="UP000267341">
    <property type="component" value="Unassembled WGS sequence"/>
</dbReference>
<keyword evidence="11 16" id="KW-0694">RNA-binding</keyword>
<evidence type="ECO:0000256" key="6">
    <source>
        <dbReference type="ARBA" id="ARBA00022694"/>
    </source>
</evidence>
<comment type="cofactor">
    <cofactor evidence="16">
        <name>Mg(2+)</name>
        <dbReference type="ChEBI" id="CHEBI:18420"/>
    </cofactor>
</comment>
<keyword evidence="2 16" id="KW-0004">4Fe-4S</keyword>
<dbReference type="Pfam" id="PF01171">
    <property type="entry name" value="ATP_bind_3"/>
    <property type="match status" value="1"/>
</dbReference>
<evidence type="ECO:0000256" key="12">
    <source>
        <dbReference type="ARBA" id="ARBA00023004"/>
    </source>
</evidence>
<evidence type="ECO:0000313" key="21">
    <source>
        <dbReference type="Proteomes" id="UP000267341"/>
    </source>
</evidence>
<keyword evidence="13 16" id="KW-0411">Iron-sulfur</keyword>
<dbReference type="AlphaFoldDB" id="A0AB38FSA8"/>
<sequence length="311" mass="35344">MSQNQEVTKKEQYNLNKLQKRLRRNVGEAIADFNMIEEGDRIMVCLSGGKDSYTMLEILRNLQQSAPVNFSLVAVNLDQKQPGFPEHILPEYLQQLGVEYKIVEENTYGIVKEKIPEGKTTCSLCSRLRRGILYRTATELGATKIALGHHRDDILQTLFLNMFYGGKMKGMPPKLMSDDGKHIVIRPLAYCREKDIERFSVAKGFPIIPCNLCGSQPNLQRQVIGDMLRDWDKRYPGRIETMFSAMQNVVPSHLCDEALFDFKGLTKESAVVGGGDLAFDREEIPLQPAGWQPEDDENDFQATRLDVLEIK</sequence>
<comment type="pathway">
    <text evidence="1 16">tRNA modification.</text>
</comment>
<feature type="binding site" evidence="16">
    <location>
        <position position="125"/>
    </location>
    <ligand>
        <name>[4Fe-4S] cluster</name>
        <dbReference type="ChEBI" id="CHEBI:49883"/>
    </ligand>
</feature>
<dbReference type="GO" id="GO:0034227">
    <property type="term" value="P:tRNA thio-modification"/>
    <property type="evidence" value="ECO:0007669"/>
    <property type="project" value="UniProtKB-UniRule"/>
</dbReference>
<reference evidence="19 20" key="1">
    <citation type="submission" date="2018-06" db="EMBL/GenBank/DDBJ databases">
        <authorList>
            <consortium name="Pathogen Informatics"/>
            <person name="Doyle S."/>
        </authorList>
    </citation>
    <scope>NUCLEOTIDE SEQUENCE [LARGE SCALE GENOMIC DNA]</scope>
    <source>
        <strain evidence="19 20">NCTC11967</strain>
    </source>
</reference>
<dbReference type="GO" id="GO:0016783">
    <property type="term" value="F:sulfurtransferase activity"/>
    <property type="evidence" value="ECO:0007669"/>
    <property type="project" value="UniProtKB-UniRule"/>
</dbReference>
<dbReference type="EMBL" id="UAVL01000001">
    <property type="protein sequence ID" value="SQA60698.1"/>
    <property type="molecule type" value="Genomic_DNA"/>
</dbReference>
<keyword evidence="6 16" id="KW-0819">tRNA processing</keyword>
<dbReference type="GO" id="GO:0000049">
    <property type="term" value="F:tRNA binding"/>
    <property type="evidence" value="ECO:0007669"/>
    <property type="project" value="UniProtKB-KW"/>
</dbReference>
<dbReference type="Gene3D" id="3.40.50.620">
    <property type="entry name" value="HUPs"/>
    <property type="match status" value="1"/>
</dbReference>
<name>A0AB38FSA8_9ENTR</name>
<comment type="miscellaneous">
    <text evidence="16">The thiolation reaction likely consists of two steps: a first activation step by ATP to form an adenylated intermediate of the target base of tRNA, and a second nucleophilic substitution step of the sulfur (S) atom supplied by the hydrosulfide attached to the Fe-S cluster.</text>
</comment>
<evidence type="ECO:0000256" key="11">
    <source>
        <dbReference type="ARBA" id="ARBA00022884"/>
    </source>
</evidence>
<comment type="subcellular location">
    <subcellularLocation>
        <location evidence="16">Cytoplasm</location>
    </subcellularLocation>
</comment>
<comment type="function">
    <text evidence="15 16">Catalyzes the ATP-dependent 2-thiolation of cytidine in position 32 of tRNA, to form 2-thiocytidine (s(2)C32). The sulfur atoms are provided by the cysteine/cysteine desulfurase (IscS) system.</text>
</comment>
<dbReference type="NCBIfam" id="NF007972">
    <property type="entry name" value="PRK10696.1"/>
    <property type="match status" value="1"/>
</dbReference>
<dbReference type="GO" id="GO:0005524">
    <property type="term" value="F:ATP binding"/>
    <property type="evidence" value="ECO:0007669"/>
    <property type="project" value="UniProtKB-UniRule"/>
</dbReference>
<evidence type="ECO:0000256" key="15">
    <source>
        <dbReference type="ARBA" id="ARBA00056044"/>
    </source>
</evidence>
<dbReference type="Proteomes" id="UP000251313">
    <property type="component" value="Unassembled WGS sequence"/>
</dbReference>
<protein>
    <recommendedName>
        <fullName evidence="16">tRNA-cytidine(32) 2-sulfurtransferase</fullName>
        <ecNumber evidence="16">2.8.1.-</ecNumber>
    </recommendedName>
    <alternativeName>
        <fullName evidence="16">Two-thiocytidine biosynthesis protein A</fullName>
    </alternativeName>
    <alternativeName>
        <fullName evidence="16">tRNA 2-thiocytidine biosynthesis protein TtcA</fullName>
    </alternativeName>
</protein>
<evidence type="ECO:0000256" key="14">
    <source>
        <dbReference type="ARBA" id="ARBA00051992"/>
    </source>
</evidence>
<keyword evidence="21" id="KW-1185">Reference proteome</keyword>
<keyword evidence="8 16" id="KW-0547">Nucleotide-binding</keyword>
<feature type="binding site" evidence="16">
    <location>
        <position position="122"/>
    </location>
    <ligand>
        <name>[4Fe-4S] cluster</name>
        <dbReference type="ChEBI" id="CHEBI:49883"/>
    </ligand>
</feature>
<keyword evidence="12 16" id="KW-0408">Iron</keyword>
<evidence type="ECO:0000256" key="10">
    <source>
        <dbReference type="ARBA" id="ARBA00022842"/>
    </source>
</evidence>
<proteinExistence type="inferred from homology"/>
<reference evidence="18 21" key="2">
    <citation type="submission" date="2018-10" db="EMBL/GenBank/DDBJ databases">
        <title>Genomic Encyclopedia of Type Strains, Phase IV (KMG-IV): sequencing the most valuable type-strain genomes for metagenomic binning, comparative biology and taxonomic classification.</title>
        <authorList>
            <person name="Goeker M."/>
        </authorList>
    </citation>
    <scope>NUCLEOTIDE SEQUENCE [LARGE SCALE GENOMIC DNA]</scope>
    <source>
        <strain evidence="18 21">DSM 5079</strain>
    </source>
</reference>
<comment type="similarity">
    <text evidence="16">Belongs to the TtcA family.</text>
</comment>
<dbReference type="CDD" id="cd24138">
    <property type="entry name" value="TtcA-like"/>
    <property type="match status" value="1"/>
</dbReference>
<evidence type="ECO:0000256" key="1">
    <source>
        <dbReference type="ARBA" id="ARBA00005217"/>
    </source>
</evidence>
<organism evidence="19 20">
    <name type="scientific">Yokenella regensburgei</name>
    <dbReference type="NCBI Taxonomy" id="158877"/>
    <lineage>
        <taxon>Bacteria</taxon>
        <taxon>Pseudomonadati</taxon>
        <taxon>Pseudomonadota</taxon>
        <taxon>Gammaproteobacteria</taxon>
        <taxon>Enterobacterales</taxon>
        <taxon>Enterobacteriaceae</taxon>
        <taxon>Yokenella</taxon>
    </lineage>
</organism>
<feature type="binding site" evidence="16">
    <location>
        <position position="213"/>
    </location>
    <ligand>
        <name>[4Fe-4S] cluster</name>
        <dbReference type="ChEBI" id="CHEBI:49883"/>
    </ligand>
</feature>
<dbReference type="RefSeq" id="WP_006819783.1">
    <property type="nucleotide sequence ID" value="NZ_CABKQJ010000016.1"/>
</dbReference>
<feature type="short sequence motif" description="PP-loop motif" evidence="16">
    <location>
        <begin position="47"/>
        <end position="52"/>
    </location>
</feature>
<evidence type="ECO:0000256" key="7">
    <source>
        <dbReference type="ARBA" id="ARBA00022723"/>
    </source>
</evidence>
<keyword evidence="7 16" id="KW-0479">Metal-binding</keyword>
<accession>A0AB38FSA8</accession>
<comment type="catalytic activity">
    <reaction evidence="14">
        <text>cytidine(32) in tRNA + S-sulfanyl-L-cysteinyl-[cysteine desulfurase] + AH2 + ATP = 2-thiocytidine(32) in tRNA + L-cysteinyl-[cysteine desulfurase] + A + AMP + diphosphate + H(+)</text>
        <dbReference type="Rhea" id="RHEA:57048"/>
        <dbReference type="Rhea" id="RHEA-COMP:10288"/>
        <dbReference type="Rhea" id="RHEA-COMP:12157"/>
        <dbReference type="Rhea" id="RHEA-COMP:12158"/>
        <dbReference type="Rhea" id="RHEA-COMP:14821"/>
        <dbReference type="ChEBI" id="CHEBI:13193"/>
        <dbReference type="ChEBI" id="CHEBI:15378"/>
        <dbReference type="ChEBI" id="CHEBI:17499"/>
        <dbReference type="ChEBI" id="CHEBI:29950"/>
        <dbReference type="ChEBI" id="CHEBI:30616"/>
        <dbReference type="ChEBI" id="CHEBI:33019"/>
        <dbReference type="ChEBI" id="CHEBI:61963"/>
        <dbReference type="ChEBI" id="CHEBI:82748"/>
        <dbReference type="ChEBI" id="CHEBI:141453"/>
        <dbReference type="ChEBI" id="CHEBI:456215"/>
    </reaction>
    <physiologicalReaction direction="left-to-right" evidence="14">
        <dbReference type="Rhea" id="RHEA:57049"/>
    </physiologicalReaction>
</comment>
<dbReference type="EC" id="2.8.1.-" evidence="16"/>
<evidence type="ECO:0000313" key="20">
    <source>
        <dbReference type="Proteomes" id="UP000251313"/>
    </source>
</evidence>
<dbReference type="FunFam" id="3.40.50.620:FF:000046">
    <property type="entry name" value="tRNA-cytidine(32) 2-sulfurtransferase"/>
    <property type="match status" value="1"/>
</dbReference>
<dbReference type="PIRSF" id="PIRSF004976">
    <property type="entry name" value="ATPase_YdaO"/>
    <property type="match status" value="1"/>
</dbReference>
<keyword evidence="10 16" id="KW-0460">Magnesium</keyword>
<evidence type="ECO:0000256" key="9">
    <source>
        <dbReference type="ARBA" id="ARBA00022840"/>
    </source>
</evidence>
<dbReference type="SUPFAM" id="SSF52402">
    <property type="entry name" value="Adenine nucleotide alpha hydrolases-like"/>
    <property type="match status" value="1"/>
</dbReference>
<evidence type="ECO:0000256" key="16">
    <source>
        <dbReference type="HAMAP-Rule" id="MF_01850"/>
    </source>
</evidence>
<dbReference type="InterPro" id="IPR014729">
    <property type="entry name" value="Rossmann-like_a/b/a_fold"/>
</dbReference>
<dbReference type="InterPro" id="IPR035107">
    <property type="entry name" value="tRNA_thiolation_TtcA_Ctu1"/>
</dbReference>
<dbReference type="GO" id="GO:0000287">
    <property type="term" value="F:magnesium ion binding"/>
    <property type="evidence" value="ECO:0007669"/>
    <property type="project" value="UniProtKB-UniRule"/>
</dbReference>
<comment type="caution">
    <text evidence="19">The sequence shown here is derived from an EMBL/GenBank/DDBJ whole genome shotgun (WGS) entry which is preliminary data.</text>
</comment>
<comment type="cofactor">
    <cofactor evidence="16">
        <name>[4Fe-4S] cluster</name>
        <dbReference type="ChEBI" id="CHEBI:49883"/>
    </cofactor>
    <text evidence="16">Binds 1 [4Fe-4S] cluster per subunit. The cluster is chelated by three Cys residues, the fourth Fe has a free coordination site that may bind a sulfur atom transferred from the persulfide of IscS.</text>
</comment>
<dbReference type="GeneID" id="66903459"/>
<evidence type="ECO:0000256" key="3">
    <source>
        <dbReference type="ARBA" id="ARBA00022490"/>
    </source>
</evidence>
<dbReference type="GO" id="GO:0051539">
    <property type="term" value="F:4 iron, 4 sulfur cluster binding"/>
    <property type="evidence" value="ECO:0007669"/>
    <property type="project" value="UniProtKB-UniRule"/>
</dbReference>
<evidence type="ECO:0000256" key="13">
    <source>
        <dbReference type="ARBA" id="ARBA00023014"/>
    </source>
</evidence>
<dbReference type="HAMAP" id="MF_01850">
    <property type="entry name" value="TtcA"/>
    <property type="match status" value="1"/>
</dbReference>